<sequence>MFIFVYIVFLYKGVKEYYFVKSVICIEGDTG</sequence>
<evidence type="ECO:0000313" key="2">
    <source>
        <dbReference type="Proteomes" id="UP000002527"/>
    </source>
</evidence>
<name>Q74P15_BACC1</name>
<geneLocation type="plasmid" evidence="1 2">
    <name>pBc10987</name>
</geneLocation>
<accession>Q74P15</accession>
<keyword evidence="1" id="KW-0614">Plasmid</keyword>
<dbReference type="EMBL" id="AE017195">
    <property type="protein sequence ID" value="AAS44929.1"/>
    <property type="molecule type" value="Genomic_DNA"/>
</dbReference>
<reference evidence="1 2" key="1">
    <citation type="journal article" date="2004" name="Nucleic Acids Res.">
        <title>The genome sequence of Bacillus cereus ATCC 10987 reveals metabolic adaptations and a large plasmid related to Bacillus anthracis pXO1.</title>
        <authorList>
            <person name="Rasko D.A."/>
            <person name="Ravel J."/>
            <person name="Okstad O.A."/>
            <person name="Helgason E."/>
            <person name="Cer R.Z."/>
            <person name="Jiang L."/>
            <person name="Shores K.A."/>
            <person name="Fouts D.E."/>
            <person name="Tourasse N.J."/>
            <person name="Angiuoli S.V."/>
            <person name="Kolonay J."/>
            <person name="Nelson W.C."/>
            <person name="Kolsto A.-B."/>
            <person name="Fraser C.M."/>
            <person name="Read T.D."/>
        </authorList>
    </citation>
    <scope>NUCLEOTIDE SEQUENCE [LARGE SCALE GENOMIC DNA]</scope>
    <source>
        <strain evidence="2">ATCC 10987 / NRS 248</strain>
        <plasmid evidence="2">Plasmid pBc10987</plasmid>
    </source>
</reference>
<gene>
    <name evidence="1" type="ordered locus">BCE_A0079</name>
</gene>
<organism evidence="1 2">
    <name type="scientific">Bacillus cereus (strain ATCC 10987 / NRS 248)</name>
    <dbReference type="NCBI Taxonomy" id="222523"/>
    <lineage>
        <taxon>Bacteria</taxon>
        <taxon>Bacillati</taxon>
        <taxon>Bacillota</taxon>
        <taxon>Bacilli</taxon>
        <taxon>Bacillales</taxon>
        <taxon>Bacillaceae</taxon>
        <taxon>Bacillus</taxon>
        <taxon>Bacillus cereus group</taxon>
    </lineage>
</organism>
<proteinExistence type="predicted"/>
<dbReference type="KEGG" id="bca:BCE_A0079"/>
<evidence type="ECO:0000313" key="1">
    <source>
        <dbReference type="EMBL" id="AAS44929.1"/>
    </source>
</evidence>
<dbReference type="Proteomes" id="UP000002527">
    <property type="component" value="Plasmid pBc10987"/>
</dbReference>
<dbReference type="AlphaFoldDB" id="Q74P15"/>
<protein>
    <submittedName>
        <fullName evidence="1">Uncharacterized protein</fullName>
    </submittedName>
</protein>
<dbReference type="HOGENOM" id="CLU_3394898_0_0_9"/>